<evidence type="ECO:0000313" key="4">
    <source>
        <dbReference type="EMBL" id="KAF7696917.1"/>
    </source>
</evidence>
<dbReference type="Pfam" id="PF00505">
    <property type="entry name" value="HMG_box"/>
    <property type="match status" value="1"/>
</dbReference>
<dbReference type="PROSITE" id="PS50118">
    <property type="entry name" value="HMG_BOX_2"/>
    <property type="match status" value="1"/>
</dbReference>
<evidence type="ECO:0000256" key="1">
    <source>
        <dbReference type="PROSITE-ProRule" id="PRU00267"/>
    </source>
</evidence>
<dbReference type="SUPFAM" id="SSF47095">
    <property type="entry name" value="HMG-box"/>
    <property type="match status" value="1"/>
</dbReference>
<name>A0A8T0AU84_SILME</name>
<organism evidence="4 5">
    <name type="scientific">Silurus meridionalis</name>
    <name type="common">Southern catfish</name>
    <name type="synonym">Silurus soldatovi meridionalis</name>
    <dbReference type="NCBI Taxonomy" id="175797"/>
    <lineage>
        <taxon>Eukaryota</taxon>
        <taxon>Metazoa</taxon>
        <taxon>Chordata</taxon>
        <taxon>Craniata</taxon>
        <taxon>Vertebrata</taxon>
        <taxon>Euteleostomi</taxon>
        <taxon>Actinopterygii</taxon>
        <taxon>Neopterygii</taxon>
        <taxon>Teleostei</taxon>
        <taxon>Ostariophysi</taxon>
        <taxon>Siluriformes</taxon>
        <taxon>Siluridae</taxon>
        <taxon>Silurus</taxon>
    </lineage>
</organism>
<feature type="DNA-binding region" description="HMG box" evidence="1">
    <location>
        <begin position="42"/>
        <end position="110"/>
    </location>
</feature>
<reference evidence="4" key="1">
    <citation type="submission" date="2020-08" db="EMBL/GenBank/DDBJ databases">
        <title>Chromosome-level assembly of Southern catfish (Silurus meridionalis) provides insights into visual adaptation to the nocturnal and benthic lifestyles.</title>
        <authorList>
            <person name="Zhang Y."/>
            <person name="Wang D."/>
            <person name="Peng Z."/>
        </authorList>
    </citation>
    <scope>NUCLEOTIDE SEQUENCE</scope>
    <source>
        <strain evidence="4">SWU-2019-XX</strain>
        <tissue evidence="4">Muscle</tissue>
    </source>
</reference>
<proteinExistence type="predicted"/>
<feature type="region of interest" description="Disordered" evidence="2">
    <location>
        <begin position="165"/>
        <end position="190"/>
    </location>
</feature>
<dbReference type="InterPro" id="IPR052856">
    <property type="entry name" value="SOX30_TF"/>
</dbReference>
<dbReference type="PANTHER" id="PTHR47279:SF1">
    <property type="entry name" value="TRANSCRIPTION FACTOR SOX-30"/>
    <property type="match status" value="1"/>
</dbReference>
<gene>
    <name evidence="4" type="ORF">HF521_005335</name>
</gene>
<comment type="caution">
    <text evidence="4">The sequence shown here is derived from an EMBL/GenBank/DDBJ whole genome shotgun (WGS) entry which is preliminary data.</text>
</comment>
<accession>A0A8T0AU84</accession>
<dbReference type="GO" id="GO:0003677">
    <property type="term" value="F:DNA binding"/>
    <property type="evidence" value="ECO:0007669"/>
    <property type="project" value="UniProtKB-UniRule"/>
</dbReference>
<sequence>MEVHSKEASETNQIQKEDNKIRPDNKTDKFNITKFKDKKGNIKRPMNAYMVWARIHRPIFSKANPSASSAEISMQLGAEWNKLSEKEKKPYYTDSWRLKQEHEQLFPDWVYKPHPKKGRGCSQKVTPQDSTGSLQSSDSHNRPDHEPNQHLVITMPVNISVQDQSVPDFTDHLPGPSQQNSQELLSPGDTCLDPPLLHSVSPFCMPELTFTQTNTCHSSDCTGSEAHVVGQDDIPWLTNDIFSLLNEDNVYFKQSGAQTYTEDTHNSIDILNSVPVLDIGAFEDLLNQLHQMDNVSGIEEDGEIRTFHVL</sequence>
<dbReference type="GO" id="GO:0005634">
    <property type="term" value="C:nucleus"/>
    <property type="evidence" value="ECO:0007669"/>
    <property type="project" value="UniProtKB-UniRule"/>
</dbReference>
<feature type="compositionally biased region" description="Polar residues" evidence="2">
    <location>
        <begin position="123"/>
        <end position="138"/>
    </location>
</feature>
<evidence type="ECO:0000256" key="2">
    <source>
        <dbReference type="SAM" id="MobiDB-lite"/>
    </source>
</evidence>
<dbReference type="Gene3D" id="1.10.30.10">
    <property type="entry name" value="High mobility group box domain"/>
    <property type="match status" value="1"/>
</dbReference>
<dbReference type="OrthoDB" id="6247875at2759"/>
<dbReference type="InterPro" id="IPR036910">
    <property type="entry name" value="HMG_box_dom_sf"/>
</dbReference>
<dbReference type="EMBL" id="JABFDY010000015">
    <property type="protein sequence ID" value="KAF7696917.1"/>
    <property type="molecule type" value="Genomic_DNA"/>
</dbReference>
<feature type="compositionally biased region" description="Basic and acidic residues" evidence="2">
    <location>
        <begin position="139"/>
        <end position="148"/>
    </location>
</feature>
<keyword evidence="1" id="KW-0238">DNA-binding</keyword>
<dbReference type="InterPro" id="IPR009071">
    <property type="entry name" value="HMG_box_dom"/>
</dbReference>
<dbReference type="Proteomes" id="UP000606274">
    <property type="component" value="Unassembled WGS sequence"/>
</dbReference>
<keyword evidence="5" id="KW-1185">Reference proteome</keyword>
<dbReference type="PANTHER" id="PTHR47279">
    <property type="entry name" value="TRANSCRIPTION FACTOR SOX-30"/>
    <property type="match status" value="1"/>
</dbReference>
<keyword evidence="1" id="KW-0539">Nucleus</keyword>
<evidence type="ECO:0000259" key="3">
    <source>
        <dbReference type="PROSITE" id="PS50118"/>
    </source>
</evidence>
<feature type="domain" description="HMG box" evidence="3">
    <location>
        <begin position="42"/>
        <end position="110"/>
    </location>
</feature>
<feature type="region of interest" description="Disordered" evidence="2">
    <location>
        <begin position="1"/>
        <end position="27"/>
    </location>
</feature>
<dbReference type="SMART" id="SM00398">
    <property type="entry name" value="HMG"/>
    <property type="match status" value="1"/>
</dbReference>
<feature type="region of interest" description="Disordered" evidence="2">
    <location>
        <begin position="110"/>
        <end position="148"/>
    </location>
</feature>
<dbReference type="AlphaFoldDB" id="A0A8T0AU84"/>
<evidence type="ECO:0000313" key="5">
    <source>
        <dbReference type="Proteomes" id="UP000606274"/>
    </source>
</evidence>
<protein>
    <recommendedName>
        <fullName evidence="3">HMG box domain-containing protein</fullName>
    </recommendedName>
</protein>